<dbReference type="SUPFAM" id="SSF55298">
    <property type="entry name" value="YjgF-like"/>
    <property type="match status" value="1"/>
</dbReference>
<dbReference type="Gene3D" id="3.30.1330.40">
    <property type="entry name" value="RutC-like"/>
    <property type="match status" value="1"/>
</dbReference>
<dbReference type="InterPro" id="IPR035959">
    <property type="entry name" value="RutC-like_sf"/>
</dbReference>
<dbReference type="InterPro" id="IPR006175">
    <property type="entry name" value="YjgF/YER057c/UK114"/>
</dbReference>
<dbReference type="GO" id="GO:0050540">
    <property type="term" value="F:2-aminomuconate deaminase activity"/>
    <property type="evidence" value="ECO:0007669"/>
    <property type="project" value="UniProtKB-EC"/>
</dbReference>
<dbReference type="PANTHER" id="PTHR43857">
    <property type="entry name" value="BLR7761 PROTEIN"/>
    <property type="match status" value="1"/>
</dbReference>
<dbReference type="Proteomes" id="UP000011910">
    <property type="component" value="Unassembled WGS sequence"/>
</dbReference>
<protein>
    <submittedName>
        <fullName evidence="1">2-aminomuconate deaminase</fullName>
        <ecNumber evidence="1">3.5.99.5</ecNumber>
    </submittedName>
</protein>
<evidence type="ECO:0000313" key="2">
    <source>
        <dbReference type="Proteomes" id="UP000011910"/>
    </source>
</evidence>
<keyword evidence="1" id="KW-0378">Hydrolase</keyword>
<dbReference type="STRING" id="1279009.ADICEAN_02949"/>
<dbReference type="EC" id="3.5.99.5" evidence="1"/>
<keyword evidence="2" id="KW-1185">Reference proteome</keyword>
<dbReference type="EMBL" id="AODQ01000082">
    <property type="protein sequence ID" value="EMR01926.1"/>
    <property type="molecule type" value="Genomic_DNA"/>
</dbReference>
<dbReference type="AlphaFoldDB" id="M7N3Y5"/>
<comment type="caution">
    <text evidence="1">The sequence shown here is derived from an EMBL/GenBank/DDBJ whole genome shotgun (WGS) entry which is preliminary data.</text>
</comment>
<accession>M7N3Y5</accession>
<dbReference type="CDD" id="cd06154">
    <property type="entry name" value="YjgF_YER057c_UK114_like_6"/>
    <property type="match status" value="1"/>
</dbReference>
<name>M7N3Y5_9BACT</name>
<organism evidence="1 2">
    <name type="scientific">Cesiribacter andamanensis AMV16</name>
    <dbReference type="NCBI Taxonomy" id="1279009"/>
    <lineage>
        <taxon>Bacteria</taxon>
        <taxon>Pseudomonadati</taxon>
        <taxon>Bacteroidota</taxon>
        <taxon>Cytophagia</taxon>
        <taxon>Cytophagales</taxon>
        <taxon>Cesiribacteraceae</taxon>
        <taxon>Cesiribacter</taxon>
    </lineage>
</organism>
<dbReference type="eggNOG" id="COG0251">
    <property type="taxonomic scope" value="Bacteria"/>
</dbReference>
<proteinExistence type="predicted"/>
<dbReference type="Pfam" id="PF01042">
    <property type="entry name" value="Ribonuc_L-PSP"/>
    <property type="match status" value="1"/>
</dbReference>
<dbReference type="PANTHER" id="PTHR43857:SF1">
    <property type="entry name" value="YJGH FAMILY PROTEIN"/>
    <property type="match status" value="1"/>
</dbReference>
<sequence>MNPHAMHSPTRSFSGSPWESIFGYCRAIRIGNQIEVSGTTAVDEEGQLVGEGDVYAQSRYIIQKAQKALQALGADLPQVVRTRTYVTDIGRWQEVARAHGEAFGQNPPAATMVEVAKLIAPQLLVEMEFTAVLPHE</sequence>
<reference evidence="1 2" key="1">
    <citation type="journal article" date="2013" name="Genome Announc.">
        <title>Draft Genome Sequence of Cesiribacter andamanensis Strain AMV16T, Isolated from a Soil Sample from a Mud Volcano in the Andaman Islands, India.</title>
        <authorList>
            <person name="Shivaji S."/>
            <person name="Ara S."/>
            <person name="Begum Z."/>
            <person name="Srinivas T.N."/>
            <person name="Singh A."/>
            <person name="Kumar Pinnaka A."/>
        </authorList>
    </citation>
    <scope>NUCLEOTIDE SEQUENCE [LARGE SCALE GENOMIC DNA]</scope>
    <source>
        <strain evidence="1 2">AMV16</strain>
    </source>
</reference>
<evidence type="ECO:0000313" key="1">
    <source>
        <dbReference type="EMBL" id="EMR01926.1"/>
    </source>
</evidence>
<gene>
    <name evidence="1" type="primary">amnD</name>
    <name evidence="1" type="ORF">ADICEAN_02949</name>
</gene>